<feature type="compositionally biased region" description="Acidic residues" evidence="1">
    <location>
        <begin position="871"/>
        <end position="883"/>
    </location>
</feature>
<organism evidence="2 3">
    <name type="scientific">Mycena chlorophos</name>
    <name type="common">Agaric fungus</name>
    <name type="synonym">Agaricus chlorophos</name>
    <dbReference type="NCBI Taxonomy" id="658473"/>
    <lineage>
        <taxon>Eukaryota</taxon>
        <taxon>Fungi</taxon>
        <taxon>Dikarya</taxon>
        <taxon>Basidiomycota</taxon>
        <taxon>Agaricomycotina</taxon>
        <taxon>Agaricomycetes</taxon>
        <taxon>Agaricomycetidae</taxon>
        <taxon>Agaricales</taxon>
        <taxon>Marasmiineae</taxon>
        <taxon>Mycenaceae</taxon>
        <taxon>Mycena</taxon>
    </lineage>
</organism>
<dbReference type="EMBL" id="JACAZE010000016">
    <property type="protein sequence ID" value="KAF7296608.1"/>
    <property type="molecule type" value="Genomic_DNA"/>
</dbReference>
<reference evidence="2" key="1">
    <citation type="submission" date="2020-05" db="EMBL/GenBank/DDBJ databases">
        <title>Mycena genomes resolve the evolution of fungal bioluminescence.</title>
        <authorList>
            <person name="Tsai I.J."/>
        </authorList>
    </citation>
    <scope>NUCLEOTIDE SEQUENCE</scope>
    <source>
        <strain evidence="2">110903Hualien_Pintung</strain>
    </source>
</reference>
<evidence type="ECO:0000313" key="3">
    <source>
        <dbReference type="Proteomes" id="UP000613580"/>
    </source>
</evidence>
<dbReference type="AlphaFoldDB" id="A0A8H6SBY4"/>
<evidence type="ECO:0000256" key="1">
    <source>
        <dbReference type="SAM" id="MobiDB-lite"/>
    </source>
</evidence>
<sequence length="981" mass="109294">MAEASPLSLNSEKLASLQKEHARIDDLSIAAEFLSVLIAGLFLAAERPVDEDMASIASCHALLSEEPSLYEGLQRARLSNDLENFAHSALIPPLISSKARDYLKQFRGVMSRVAEAGGFQPMSWDPKDASHSPYATKNPLDEDTMQFLQSLHLYQHHNEWIAIILHGLGRFRDDDRLGARVKRIFSAENKFLVNSSGTGKTRLCYEGLCYRWGFYLSFSLDDGRLGSSDLDSLLELIKEEYAIERPLARGDLRSLPDRIQMLFTAILLTRLLLLLLYLETAQADISELPEDHKKTWLTMQLQPETISGPGRIEDPFQKLAQLLVDNDETYLAQNVGAALRKVRKILGDQPLFFVLDESSDAVDLFSRYLQPELRNLLQIAIETWQGLLDANCTIICAGIEIPRARFQDGPGSDFAWTSETGAFDDPAAQEAYVTPFLPPSLRDSDAGRALLARIWHWLRGRHRFTAKWMEVFLSEGLTHPHSRFDDFIFQSLNFRPVDAVEFSSSEPTPPARWDGSFFSVSASEMTEEDKYLFLSVLLRYMATHSAPEPLALEHIQLVFRGLARFADTDFSAIVLDEPQSLLKVAGKLFPYPRKAKPGEPKERPATFYKTLLRNPPQTAESLAHSLVFYLSQMNARSWAKQPAELIRFCRSEPGGDALWTPVGANDFESFRPLATQATSVDDTLSWMEHNDGTAFCLPPSSSNVNLLFALRLADEKFVWVALKALATNEPVQVAELQTGFSELRRENLLGELNKPSQTRLNDALKSLPKTIPNCKLLRIVSSFPRDITETVLDGSATPQMKSVAVVSLARFQSKSDQVMQTDFFDAIVAGVLAGHKRKSQWEPEDDHLFTSSKRLKRRAGDSEPLASWDGPIDEDSDEEEEEVVAPADKGKGRAVTTRSRSANPRPESPEETVKGKGKAKASSADHVTDEAAVESSPEAGDGGRETRRRNPRRERAASGEASGPGKPSSKGKTTAARKSKK</sequence>
<gene>
    <name evidence="2" type="ORF">HMN09_01068500</name>
</gene>
<dbReference type="OrthoDB" id="2393824at2759"/>
<evidence type="ECO:0000313" key="2">
    <source>
        <dbReference type="EMBL" id="KAF7296608.1"/>
    </source>
</evidence>
<name>A0A8H6SBY4_MYCCL</name>
<keyword evidence="3" id="KW-1185">Reference proteome</keyword>
<accession>A0A8H6SBY4</accession>
<feature type="region of interest" description="Disordered" evidence="1">
    <location>
        <begin position="852"/>
        <end position="981"/>
    </location>
</feature>
<dbReference type="Proteomes" id="UP000613580">
    <property type="component" value="Unassembled WGS sequence"/>
</dbReference>
<proteinExistence type="predicted"/>
<comment type="caution">
    <text evidence="2">The sequence shown here is derived from an EMBL/GenBank/DDBJ whole genome shotgun (WGS) entry which is preliminary data.</text>
</comment>
<protein>
    <submittedName>
        <fullName evidence="2">Uncharacterized protein</fullName>
    </submittedName>
</protein>